<name>A0ABP7H6Q7_9ACTN</name>
<protein>
    <recommendedName>
        <fullName evidence="5">DUF2127 domain-containing protein</fullName>
    </recommendedName>
</protein>
<feature type="transmembrane region" description="Helical" evidence="2">
    <location>
        <begin position="41"/>
        <end position="61"/>
    </location>
</feature>
<dbReference type="Proteomes" id="UP001500888">
    <property type="component" value="Unassembled WGS sequence"/>
</dbReference>
<proteinExistence type="predicted"/>
<feature type="transmembrane region" description="Helical" evidence="2">
    <location>
        <begin position="102"/>
        <end position="122"/>
    </location>
</feature>
<evidence type="ECO:0008006" key="5">
    <source>
        <dbReference type="Google" id="ProtNLM"/>
    </source>
</evidence>
<keyword evidence="2" id="KW-0812">Transmembrane</keyword>
<gene>
    <name evidence="3" type="ORF">GCM10022226_00570</name>
</gene>
<evidence type="ECO:0000256" key="1">
    <source>
        <dbReference type="SAM" id="MobiDB-lite"/>
    </source>
</evidence>
<feature type="transmembrane region" description="Helical" evidence="2">
    <location>
        <begin position="129"/>
        <end position="147"/>
    </location>
</feature>
<evidence type="ECO:0000313" key="3">
    <source>
        <dbReference type="EMBL" id="GAA3786354.1"/>
    </source>
</evidence>
<dbReference type="EMBL" id="BAAAZR010000001">
    <property type="protein sequence ID" value="GAA3786354.1"/>
    <property type="molecule type" value="Genomic_DNA"/>
</dbReference>
<reference evidence="4" key="1">
    <citation type="journal article" date="2019" name="Int. J. Syst. Evol. Microbiol.">
        <title>The Global Catalogue of Microorganisms (GCM) 10K type strain sequencing project: providing services to taxonomists for standard genome sequencing and annotation.</title>
        <authorList>
            <consortium name="The Broad Institute Genomics Platform"/>
            <consortium name="The Broad Institute Genome Sequencing Center for Infectious Disease"/>
            <person name="Wu L."/>
            <person name="Ma J."/>
        </authorList>
    </citation>
    <scope>NUCLEOTIDE SEQUENCE [LARGE SCALE GENOMIC DNA]</scope>
    <source>
        <strain evidence="4">JCM 16908</strain>
    </source>
</reference>
<comment type="caution">
    <text evidence="3">The sequence shown here is derived from an EMBL/GenBank/DDBJ whole genome shotgun (WGS) entry which is preliminary data.</text>
</comment>
<feature type="transmembrane region" description="Helical" evidence="2">
    <location>
        <begin position="159"/>
        <end position="184"/>
    </location>
</feature>
<keyword evidence="2" id="KW-0472">Membrane</keyword>
<feature type="region of interest" description="Disordered" evidence="1">
    <location>
        <begin position="1"/>
        <end position="25"/>
    </location>
</feature>
<sequence length="194" mass="20423">MTSSHAPMAGSSDNGPHHAFAQGGEPLQTGGPVRVPMTVNAGVLGIALGALSALAVLVLLMSQGKEALRPIVNDIFVSELGFVPKESSALIDSTLQSGYDTLWLRAIVSVVFGLIALGFALLARAGRNWARITLILFVLLAGGVWLLDITDIGPTPVLALDAVGLVVTLVGLVLLWLPASGRYIKQRKALRRQR</sequence>
<keyword evidence="2" id="KW-1133">Transmembrane helix</keyword>
<accession>A0ABP7H6Q7</accession>
<organism evidence="3 4">
    <name type="scientific">Sphaerisporangium flaviroseum</name>
    <dbReference type="NCBI Taxonomy" id="509199"/>
    <lineage>
        <taxon>Bacteria</taxon>
        <taxon>Bacillati</taxon>
        <taxon>Actinomycetota</taxon>
        <taxon>Actinomycetes</taxon>
        <taxon>Streptosporangiales</taxon>
        <taxon>Streptosporangiaceae</taxon>
        <taxon>Sphaerisporangium</taxon>
    </lineage>
</organism>
<keyword evidence="4" id="KW-1185">Reference proteome</keyword>
<evidence type="ECO:0000313" key="4">
    <source>
        <dbReference type="Proteomes" id="UP001500888"/>
    </source>
</evidence>
<evidence type="ECO:0000256" key="2">
    <source>
        <dbReference type="SAM" id="Phobius"/>
    </source>
</evidence>